<accession>A0ABR6Y9Y4</accession>
<proteinExistence type="predicted"/>
<protein>
    <submittedName>
        <fullName evidence="3">Uncharacterized protein</fullName>
    </submittedName>
</protein>
<gene>
    <name evidence="3" type="ORF">H8K55_07610</name>
</gene>
<feature type="chain" id="PRO_5046696940" evidence="2">
    <location>
        <begin position="22"/>
        <end position="96"/>
    </location>
</feature>
<dbReference type="Proteomes" id="UP000624279">
    <property type="component" value="Unassembled WGS sequence"/>
</dbReference>
<organism evidence="3 4">
    <name type="scientific">Undibacterium flavidum</name>
    <dbReference type="NCBI Taxonomy" id="2762297"/>
    <lineage>
        <taxon>Bacteria</taxon>
        <taxon>Pseudomonadati</taxon>
        <taxon>Pseudomonadota</taxon>
        <taxon>Betaproteobacteria</taxon>
        <taxon>Burkholderiales</taxon>
        <taxon>Oxalobacteraceae</taxon>
        <taxon>Undibacterium</taxon>
    </lineage>
</organism>
<evidence type="ECO:0000313" key="4">
    <source>
        <dbReference type="Proteomes" id="UP000624279"/>
    </source>
</evidence>
<feature type="signal peptide" evidence="2">
    <location>
        <begin position="1"/>
        <end position="21"/>
    </location>
</feature>
<comment type="caution">
    <text evidence="3">The sequence shown here is derived from an EMBL/GenBank/DDBJ whole genome shotgun (WGS) entry which is preliminary data.</text>
</comment>
<dbReference type="RefSeq" id="WP_186941487.1">
    <property type="nucleotide sequence ID" value="NZ_JACOGA010000006.1"/>
</dbReference>
<sequence length="96" mass="10597">MKIKYLPFYIAALTLSSHGFAQSNQALPESTKTSSAPRLDLQDVKHGPLADFYELVAQYQLPKKELAKSNQAQTEVLLPSSRELIADTKNPTAPKP</sequence>
<evidence type="ECO:0000256" key="2">
    <source>
        <dbReference type="SAM" id="SignalP"/>
    </source>
</evidence>
<keyword evidence="2" id="KW-0732">Signal</keyword>
<name>A0ABR6Y9Y4_9BURK</name>
<reference evidence="3 4" key="1">
    <citation type="submission" date="2020-08" db="EMBL/GenBank/DDBJ databases">
        <title>Novel species isolated from subtropical streams in China.</title>
        <authorList>
            <person name="Lu H."/>
        </authorList>
    </citation>
    <scope>NUCLEOTIDE SEQUENCE [LARGE SCALE GENOMIC DNA]</scope>
    <source>
        <strain evidence="3 4">LX15W</strain>
    </source>
</reference>
<evidence type="ECO:0000313" key="3">
    <source>
        <dbReference type="EMBL" id="MBC3873447.1"/>
    </source>
</evidence>
<keyword evidence="4" id="KW-1185">Reference proteome</keyword>
<feature type="region of interest" description="Disordered" evidence="1">
    <location>
        <begin position="70"/>
        <end position="96"/>
    </location>
</feature>
<dbReference type="EMBL" id="JACOGA010000006">
    <property type="protein sequence ID" value="MBC3873447.1"/>
    <property type="molecule type" value="Genomic_DNA"/>
</dbReference>
<evidence type="ECO:0000256" key="1">
    <source>
        <dbReference type="SAM" id="MobiDB-lite"/>
    </source>
</evidence>